<sequence>MKRLVIVLVAGVSSLSLGLSLKLLHEQVSYPLCNHTPSGTSLSYTEIKNIAQTITVKVNTGTTGGSGTLIHRDGAIYTVLTTRHVIATGDSYQIEMPDGRVYRARVLQDLPLNQQDVELLQFQSSEDYQVAQLGSSATLMINEKVIAAGFSDETQTLNLTKGEITLIPDQSLQQGYQIGYTNDIYKGMSGGPVLNLRGELMSINGMMPYPLWGNPYVFEDGSRPKVPLQNQMREVAWGIPIHRIAEAVPEWVNLNLVHQVDAIAQKTTVLIANSKSIGSGIIIGQNNSTYYALTAEHVIRNPTDYHLVAPDGQCYPINPEQIRPLKGVDLAIVEFESHRPYQVATLGNYDWRSSESLNYVFVSGWPVSSPKRTSHPPTRLLSTGRLLSQDSQIQSALEVTQRQPGIESLSLTYGYEMVYSNLTAPGMSGGLILDTQGHVIGVHGRGSGEIKEDEEGEIRPLKLGYGVGIPIETFLDLASSVEIDPAWLKLDSNPPPQLHATALEHIRDSLLKHLEIPGSSTDKIAWFNYGMNLWQLEQYEEAMLAFNWAIQQDQSFYQAWYGLGMMLRFQKRYNEALAAFEEAITESEGTFAPAWRARAEELVWLNRYDEALKSIEQAITLVPHDIHLQELQGHLLQRLQRYSEAIQVYEEALKLWHRDQGVGLSAQIADQEGGEHQALWDHSSPLNLPENMAMIYENRGDMRGAVTGKLRVISHGDSQNVTLMLNLALAYLNRGNRYAGKEQWQDAIADYSRALELEPQNAFTYGNRGLARSRIGDQQGAISDLQQAAALFDTQADVTNFKRALDALKQLGS</sequence>
<comment type="caution">
    <text evidence="4">The sequence shown here is derived from an EMBL/GenBank/DDBJ whole genome shotgun (WGS) entry which is preliminary data.</text>
</comment>
<keyword evidence="1" id="KW-0677">Repeat</keyword>
<protein>
    <submittedName>
        <fullName evidence="4">Uncharacterized protein</fullName>
    </submittedName>
</protein>
<dbReference type="Gene3D" id="1.25.40.10">
    <property type="entry name" value="Tetratricopeptide repeat domain"/>
    <property type="match status" value="2"/>
</dbReference>
<dbReference type="PROSITE" id="PS50293">
    <property type="entry name" value="TPR_REGION"/>
    <property type="match status" value="1"/>
</dbReference>
<dbReference type="EMBL" id="MLAW01000001">
    <property type="protein sequence ID" value="OJJ27498.1"/>
    <property type="molecule type" value="Genomic_DNA"/>
</dbReference>
<evidence type="ECO:0000313" key="5">
    <source>
        <dbReference type="Proteomes" id="UP000183940"/>
    </source>
</evidence>
<evidence type="ECO:0000256" key="3">
    <source>
        <dbReference type="PROSITE-ProRule" id="PRU00339"/>
    </source>
</evidence>
<dbReference type="SUPFAM" id="SSF50494">
    <property type="entry name" value="Trypsin-like serine proteases"/>
    <property type="match status" value="2"/>
</dbReference>
<dbReference type="InterPro" id="IPR043504">
    <property type="entry name" value="Peptidase_S1_PA_chymotrypsin"/>
</dbReference>
<dbReference type="GO" id="GO:0009279">
    <property type="term" value="C:cell outer membrane"/>
    <property type="evidence" value="ECO:0007669"/>
    <property type="project" value="TreeGrafter"/>
</dbReference>
<name>A0A1L9QXT0_9CYAN</name>
<dbReference type="Gene3D" id="2.40.10.10">
    <property type="entry name" value="Trypsin-like serine proteases"/>
    <property type="match status" value="4"/>
</dbReference>
<dbReference type="PANTHER" id="PTHR44858:SF1">
    <property type="entry name" value="UDP-N-ACETYLGLUCOSAMINE--PEPTIDE N-ACETYLGLUCOSAMINYLTRANSFERASE SPINDLY-RELATED"/>
    <property type="match status" value="1"/>
</dbReference>
<dbReference type="GO" id="GO:0046813">
    <property type="term" value="P:receptor-mediated virion attachment to host cell"/>
    <property type="evidence" value="ECO:0007669"/>
    <property type="project" value="TreeGrafter"/>
</dbReference>
<proteinExistence type="predicted"/>
<dbReference type="InterPro" id="IPR050498">
    <property type="entry name" value="Ycf3"/>
</dbReference>
<dbReference type="STRING" id="1925591.BI308_00580"/>
<dbReference type="PANTHER" id="PTHR44858">
    <property type="entry name" value="TETRATRICOPEPTIDE REPEAT PROTEIN 6"/>
    <property type="match status" value="1"/>
</dbReference>
<dbReference type="SUPFAM" id="SSF48452">
    <property type="entry name" value="TPR-like"/>
    <property type="match status" value="2"/>
</dbReference>
<dbReference type="InterPro" id="IPR009003">
    <property type="entry name" value="Peptidase_S1_PA"/>
</dbReference>
<dbReference type="Proteomes" id="UP000183940">
    <property type="component" value="Unassembled WGS sequence"/>
</dbReference>
<dbReference type="Pfam" id="PF13365">
    <property type="entry name" value="Trypsin_2"/>
    <property type="match status" value="2"/>
</dbReference>
<accession>A0A1L9QXT0</accession>
<dbReference type="PROSITE" id="PS50005">
    <property type="entry name" value="TPR"/>
    <property type="match status" value="4"/>
</dbReference>
<keyword evidence="5" id="KW-1185">Reference proteome</keyword>
<dbReference type="SMART" id="SM00028">
    <property type="entry name" value="TPR"/>
    <property type="match status" value="6"/>
</dbReference>
<organism evidence="4 5">
    <name type="scientific">Roseofilum reptotaenium AO1-A</name>
    <dbReference type="NCBI Taxonomy" id="1925591"/>
    <lineage>
        <taxon>Bacteria</taxon>
        <taxon>Bacillati</taxon>
        <taxon>Cyanobacteriota</taxon>
        <taxon>Cyanophyceae</taxon>
        <taxon>Desertifilales</taxon>
        <taxon>Desertifilaceae</taxon>
        <taxon>Roseofilum</taxon>
    </lineage>
</organism>
<dbReference type="Pfam" id="PF13414">
    <property type="entry name" value="TPR_11"/>
    <property type="match status" value="1"/>
</dbReference>
<evidence type="ECO:0000313" key="4">
    <source>
        <dbReference type="EMBL" id="OJJ27498.1"/>
    </source>
</evidence>
<keyword evidence="2 3" id="KW-0802">TPR repeat</keyword>
<gene>
    <name evidence="4" type="ORF">BI308_00580</name>
</gene>
<dbReference type="InterPro" id="IPR011990">
    <property type="entry name" value="TPR-like_helical_dom_sf"/>
</dbReference>
<dbReference type="InterPro" id="IPR019734">
    <property type="entry name" value="TPR_rpt"/>
</dbReference>
<evidence type="ECO:0000256" key="2">
    <source>
        <dbReference type="ARBA" id="ARBA00022803"/>
    </source>
</evidence>
<feature type="repeat" description="TPR" evidence="3">
    <location>
        <begin position="557"/>
        <end position="590"/>
    </location>
</feature>
<reference evidence="4" key="1">
    <citation type="submission" date="2016-10" db="EMBL/GenBank/DDBJ databases">
        <title>CRISPR-Cas defence system in Roseofilum reptotaenium: evidence of a bacteriophage-cyanobacterium arms race in the coral black band disease.</title>
        <authorList>
            <person name="Buerger P."/>
            <person name="Wood-Charlson E.M."/>
            <person name="Weynberg K.D."/>
            <person name="Willis B."/>
            <person name="Van Oppen M.J."/>
        </authorList>
    </citation>
    <scope>NUCLEOTIDE SEQUENCE [LARGE SCALE GENOMIC DNA]</scope>
    <source>
        <strain evidence="4">AO1-A</strain>
    </source>
</reference>
<feature type="repeat" description="TPR" evidence="3">
    <location>
        <begin position="592"/>
        <end position="625"/>
    </location>
</feature>
<dbReference type="Pfam" id="PF13432">
    <property type="entry name" value="TPR_16"/>
    <property type="match status" value="2"/>
</dbReference>
<dbReference type="AlphaFoldDB" id="A0A1L9QXT0"/>
<feature type="repeat" description="TPR" evidence="3">
    <location>
        <begin position="728"/>
        <end position="761"/>
    </location>
</feature>
<evidence type="ECO:0000256" key="1">
    <source>
        <dbReference type="ARBA" id="ARBA00022737"/>
    </source>
</evidence>
<feature type="repeat" description="TPR" evidence="3">
    <location>
        <begin position="523"/>
        <end position="556"/>
    </location>
</feature>